<evidence type="ECO:0000259" key="8">
    <source>
        <dbReference type="Pfam" id="PF24856"/>
    </source>
</evidence>
<evidence type="ECO:0000256" key="5">
    <source>
        <dbReference type="ARBA" id="ARBA00023277"/>
    </source>
</evidence>
<proteinExistence type="predicted"/>
<dbReference type="PANTHER" id="PTHR38464">
    <property type="entry name" value="L-ARABINOSE ISOMERASE"/>
    <property type="match status" value="1"/>
</dbReference>
<keyword evidence="5" id="KW-0119">Carbohydrate metabolism</keyword>
<keyword evidence="1" id="KW-0479">Metal-binding</keyword>
<dbReference type="GO" id="GO:0008733">
    <property type="term" value="F:L-arabinose isomerase activity"/>
    <property type="evidence" value="ECO:0007669"/>
    <property type="project" value="UniProtKB-EC"/>
</dbReference>
<dbReference type="InterPro" id="IPR024664">
    <property type="entry name" value="Ara_Isoase_C"/>
</dbReference>
<feature type="domain" description="L-arabinose isomerase central" evidence="8">
    <location>
        <begin position="177"/>
        <end position="324"/>
    </location>
</feature>
<keyword evidence="2" id="KW-0054">Arabinose catabolism</keyword>
<dbReference type="Proteomes" id="UP000006851">
    <property type="component" value="Chromosome"/>
</dbReference>
<dbReference type="Pfam" id="PF11762">
    <property type="entry name" value="Arabinose_Iso_C"/>
    <property type="match status" value="1"/>
</dbReference>
<dbReference type="KEGG" id="cgo:Corgl_0362"/>
<sequence>MLEIKRHTFWFCPCSQDLYGETVLEHVREHAREVVDALNATAAIPFEVQLKPTLITSDVIEQTFHAADADEECAGIITWAHTFSPSKSYILGLRDLRKPLCQFATQYNEEIPYDTIDMDFMNENQAAHGEREFGHIFARMRKNRKVVFGFWKDPAVLSELGAWQRVAVGLCESKNIRVARFADTMRNVAVTDGDKIEAEVKFGWTVDAWPVNELVPYVDAVSPAEASALADEYYDAYGIILDGRDPAEFRAHVEVQAAQEIGIERFLVEHGYNAFSDHFGDLGGLKQLPSLAVQRLMQKGYGFGPEGDWKTPAMVRLMKIMTAGDPASKGSALMEDYTYNLVAGREGILESHMAEVDPSVADGPVSIRECPLSMGEREDPARLVFTSKTGPAIATSLIDLGDRFRLIINAVDCKRIEEPMPLLPTGTVFWTPRPNLKVASTAWMYAGGAHHTAFSFDLTVEQMVDWAAEMGVEAVVIDEHTTIEGLRRDLMLGEVCFR</sequence>
<dbReference type="SUPFAM" id="SSF50443">
    <property type="entry name" value="FucI/AraA C-terminal domain-like"/>
    <property type="match status" value="1"/>
</dbReference>
<dbReference type="eggNOG" id="COG2160">
    <property type="taxonomic scope" value="Bacteria"/>
</dbReference>
<evidence type="ECO:0000313" key="10">
    <source>
        <dbReference type="Proteomes" id="UP000006851"/>
    </source>
</evidence>
<dbReference type="HOGENOM" id="CLU_045663_0_0_11"/>
<dbReference type="RefSeq" id="WP_013708224.1">
    <property type="nucleotide sequence ID" value="NC_015389.1"/>
</dbReference>
<evidence type="ECO:0000259" key="7">
    <source>
        <dbReference type="Pfam" id="PF11762"/>
    </source>
</evidence>
<dbReference type="EC" id="5.3.1.4" evidence="9"/>
<dbReference type="InterPro" id="IPR038583">
    <property type="entry name" value="AraA_N_sf"/>
</dbReference>
<dbReference type="InterPro" id="IPR009015">
    <property type="entry name" value="Fucose_isomerase_N/cen_sf"/>
</dbReference>
<evidence type="ECO:0000256" key="3">
    <source>
        <dbReference type="ARBA" id="ARBA00023211"/>
    </source>
</evidence>
<organism evidence="9 10">
    <name type="scientific">Coriobacterium glomerans (strain ATCC 49209 / DSM 20642 / JCM 10262 / PW2)</name>
    <dbReference type="NCBI Taxonomy" id="700015"/>
    <lineage>
        <taxon>Bacteria</taxon>
        <taxon>Bacillati</taxon>
        <taxon>Actinomycetota</taxon>
        <taxon>Coriobacteriia</taxon>
        <taxon>Coriobacteriales</taxon>
        <taxon>Coriobacteriaceae</taxon>
        <taxon>Coriobacterium</taxon>
    </lineage>
</organism>
<dbReference type="EMBL" id="CP002628">
    <property type="protein sequence ID" value="AEB06481.1"/>
    <property type="molecule type" value="Genomic_DNA"/>
</dbReference>
<feature type="domain" description="L-arabinose isomerase N-terminal" evidence="6">
    <location>
        <begin position="8"/>
        <end position="173"/>
    </location>
</feature>
<dbReference type="STRING" id="700015.Corgl_0362"/>
<dbReference type="Pfam" id="PF02610">
    <property type="entry name" value="AraA_N"/>
    <property type="match status" value="1"/>
</dbReference>
<accession>F2NAF4</accession>
<feature type="domain" description="L-arabinose isomerase C-terminal" evidence="7">
    <location>
        <begin position="331"/>
        <end position="473"/>
    </location>
</feature>
<name>F2NAF4_CORGP</name>
<dbReference type="PANTHER" id="PTHR38464:SF1">
    <property type="entry name" value="L-ARABINOSE ISOMERASE"/>
    <property type="match status" value="1"/>
</dbReference>
<dbReference type="PIRSF" id="PIRSF001478">
    <property type="entry name" value="L-ara_isomerase"/>
    <property type="match status" value="1"/>
</dbReference>
<dbReference type="InterPro" id="IPR004216">
    <property type="entry name" value="Fuc/Ara_isomerase_C"/>
</dbReference>
<keyword evidence="4 9" id="KW-0413">Isomerase</keyword>
<evidence type="ECO:0000313" key="9">
    <source>
        <dbReference type="EMBL" id="AEB06481.1"/>
    </source>
</evidence>
<keyword evidence="10" id="KW-1185">Reference proteome</keyword>
<dbReference type="InterPro" id="IPR055390">
    <property type="entry name" value="AraA_central"/>
</dbReference>
<dbReference type="Pfam" id="PF24856">
    <property type="entry name" value="AraA_central"/>
    <property type="match status" value="1"/>
</dbReference>
<gene>
    <name evidence="9" type="ordered locus">Corgl_0362</name>
</gene>
<dbReference type="OrthoDB" id="9765600at2"/>
<reference evidence="10" key="1">
    <citation type="journal article" date="2013" name="Stand. Genomic Sci.">
        <title>Complete genome sequence of Coriobacterium glomerans type strain (PW2(T)) from the midgut of Pyrrhocoris apterus L. (red soldier bug).</title>
        <authorList>
            <person name="Stackebrandt E."/>
            <person name="Zeytun A."/>
            <person name="Lapidus A."/>
            <person name="Nolan M."/>
            <person name="Lucas S."/>
            <person name="Hammon N."/>
            <person name="Deshpande S."/>
            <person name="Cheng J.F."/>
            <person name="Tapia R."/>
            <person name="Goodwin L.A."/>
            <person name="Pitluck S."/>
            <person name="Liolios K."/>
            <person name="Pagani I."/>
            <person name="Ivanova N."/>
            <person name="Mavromatis K."/>
            <person name="Mikhailova N."/>
            <person name="Huntemann M."/>
            <person name="Pati A."/>
            <person name="Chen A."/>
            <person name="Palaniappan K."/>
            <person name="Chang Y.J."/>
            <person name="Land M."/>
            <person name="Hauser L."/>
            <person name="Rohde M."/>
            <person name="Pukall R."/>
            <person name="Goker M."/>
            <person name="Detter J.C."/>
            <person name="Woyke T."/>
            <person name="Bristow J."/>
            <person name="Eisen J.A."/>
            <person name="Markowitz V."/>
            <person name="Hugenholtz P."/>
            <person name="Kyrpides N.C."/>
            <person name="Klenk H.P."/>
        </authorList>
    </citation>
    <scope>NUCLEOTIDE SEQUENCE</scope>
    <source>
        <strain evidence="10">ATCC 49209 / DSM 20642 / JCM 10262 / PW2</strain>
    </source>
</reference>
<dbReference type="SUPFAM" id="SSF53743">
    <property type="entry name" value="FucI/AraA N-terminal and middle domains"/>
    <property type="match status" value="1"/>
</dbReference>
<dbReference type="NCBIfam" id="NF002795">
    <property type="entry name" value="PRK02929.1"/>
    <property type="match status" value="1"/>
</dbReference>
<dbReference type="InterPro" id="IPR003762">
    <property type="entry name" value="Lara_isomerase"/>
</dbReference>
<dbReference type="GO" id="GO:0046872">
    <property type="term" value="F:metal ion binding"/>
    <property type="evidence" value="ECO:0007669"/>
    <property type="project" value="UniProtKB-KW"/>
</dbReference>
<dbReference type="GO" id="GO:0005829">
    <property type="term" value="C:cytosol"/>
    <property type="evidence" value="ECO:0007669"/>
    <property type="project" value="TreeGrafter"/>
</dbReference>
<dbReference type="Gene3D" id="3.40.50.10940">
    <property type="match status" value="1"/>
</dbReference>
<dbReference type="AlphaFoldDB" id="F2NAF4"/>
<dbReference type="GO" id="GO:0019569">
    <property type="term" value="P:L-arabinose catabolic process to D-xylulose 5-phosphate"/>
    <property type="evidence" value="ECO:0007669"/>
    <property type="project" value="TreeGrafter"/>
</dbReference>
<protein>
    <submittedName>
        <fullName evidence="9">L-arabinose isomerase</fullName>
        <ecNumber evidence="9">5.3.1.4</ecNumber>
    </submittedName>
</protein>
<evidence type="ECO:0000256" key="1">
    <source>
        <dbReference type="ARBA" id="ARBA00022723"/>
    </source>
</evidence>
<evidence type="ECO:0000256" key="4">
    <source>
        <dbReference type="ARBA" id="ARBA00023235"/>
    </source>
</evidence>
<evidence type="ECO:0000259" key="6">
    <source>
        <dbReference type="Pfam" id="PF02610"/>
    </source>
</evidence>
<dbReference type="InterPro" id="IPR055389">
    <property type="entry name" value="AraA_N"/>
</dbReference>
<evidence type="ECO:0000256" key="2">
    <source>
        <dbReference type="ARBA" id="ARBA00022935"/>
    </source>
</evidence>
<keyword evidence="3" id="KW-0464">Manganese</keyword>